<comment type="caution">
    <text evidence="2">The sequence shown here is derived from an EMBL/GenBank/DDBJ whole genome shotgun (WGS) entry which is preliminary data.</text>
</comment>
<dbReference type="EMBL" id="JBHSHL010000007">
    <property type="protein sequence ID" value="MFC4803896.1"/>
    <property type="molecule type" value="Genomic_DNA"/>
</dbReference>
<dbReference type="CDD" id="cd03820">
    <property type="entry name" value="GT4_AmsD-like"/>
    <property type="match status" value="1"/>
</dbReference>
<accession>A0ABV9QJR6</accession>
<reference evidence="3" key="1">
    <citation type="journal article" date="2019" name="Int. J. Syst. Evol. Microbiol.">
        <title>The Global Catalogue of Microorganisms (GCM) 10K type strain sequencing project: providing services to taxonomists for standard genome sequencing and annotation.</title>
        <authorList>
            <consortium name="The Broad Institute Genomics Platform"/>
            <consortium name="The Broad Institute Genome Sequencing Center for Infectious Disease"/>
            <person name="Wu L."/>
            <person name="Ma J."/>
        </authorList>
    </citation>
    <scope>NUCLEOTIDE SEQUENCE [LARGE SCALE GENOMIC DNA]</scope>
    <source>
        <strain evidence="3">CCUG 46385</strain>
    </source>
</reference>
<feature type="domain" description="Glycosyl transferase family 1" evidence="1">
    <location>
        <begin position="206"/>
        <end position="366"/>
    </location>
</feature>
<dbReference type="PANTHER" id="PTHR12526:SF627">
    <property type="entry name" value="D-RHAMNOSYLTRANSFERASE WBPZ"/>
    <property type="match status" value="1"/>
</dbReference>
<dbReference type="Gene3D" id="3.40.50.2000">
    <property type="entry name" value="Glycogen Phosphorylase B"/>
    <property type="match status" value="3"/>
</dbReference>
<dbReference type="PANTHER" id="PTHR12526">
    <property type="entry name" value="GLYCOSYLTRANSFERASE"/>
    <property type="match status" value="1"/>
</dbReference>
<dbReference type="RefSeq" id="WP_379787366.1">
    <property type="nucleotide sequence ID" value="NZ_JBHSHL010000007.1"/>
</dbReference>
<keyword evidence="2" id="KW-0328">Glycosyltransferase</keyword>
<dbReference type="InterPro" id="IPR001296">
    <property type="entry name" value="Glyco_trans_1"/>
</dbReference>
<keyword evidence="3" id="KW-1185">Reference proteome</keyword>
<dbReference type="SUPFAM" id="SSF53756">
    <property type="entry name" value="UDP-Glycosyltransferase/glycogen phosphorylase"/>
    <property type="match status" value="1"/>
</dbReference>
<evidence type="ECO:0000259" key="1">
    <source>
        <dbReference type="Pfam" id="PF00534"/>
    </source>
</evidence>
<keyword evidence="2" id="KW-0808">Transferase</keyword>
<dbReference type="GO" id="GO:0016757">
    <property type="term" value="F:glycosyltransferase activity"/>
    <property type="evidence" value="ECO:0007669"/>
    <property type="project" value="UniProtKB-KW"/>
</dbReference>
<gene>
    <name evidence="2" type="ORF">ACFO4R_02265</name>
</gene>
<sequence length="399" mass="46054">MKICFFLYNLFDIGGIQRVVSVLASELVKEHEVYIQCYDDPTEEDRSIYSLSDRVKVIFLKRTWKKSTLRKALRKWNKKSGILGSRSMRLLCEYSCLLPEERSMYRDIIEDKEIDIAIACGGFESYLLASIADEVECKTIGWQHSSYKAYYETKGMGPWATDHVADKYLPKLDRVVVLNEYDAECFLQKRNLRCVTIHNPKSFKTKLQAQLSGKRFISAGRLIPVKAFGLLIESFRIFAEKDKDWTLTIYGTGMEKEMLEEKIKEYGLEHRVFLPGFSDSMKENLLQSSCYLLSSLWEGMPMVVLEALECGVPVIAYDISAMIPLVDNAVEGFIVQQFDTQKFAQAMLDISSDDELRRQMGRAAKKKAEKFEVEYIAQQWNKMFYELIPDMNGEGRIKA</sequence>
<evidence type="ECO:0000313" key="2">
    <source>
        <dbReference type="EMBL" id="MFC4803896.1"/>
    </source>
</evidence>
<dbReference type="Pfam" id="PF00534">
    <property type="entry name" value="Glycos_transf_1"/>
    <property type="match status" value="1"/>
</dbReference>
<dbReference type="Proteomes" id="UP001595916">
    <property type="component" value="Unassembled WGS sequence"/>
</dbReference>
<proteinExistence type="predicted"/>
<name>A0ABV9QJR6_9FIRM</name>
<protein>
    <submittedName>
        <fullName evidence="2">Glycosyltransferase family 4 protein</fullName>
        <ecNumber evidence="2">2.4.-.-</ecNumber>
    </submittedName>
</protein>
<evidence type="ECO:0000313" key="3">
    <source>
        <dbReference type="Proteomes" id="UP001595916"/>
    </source>
</evidence>
<dbReference type="EC" id="2.4.-.-" evidence="2"/>
<organism evidence="2 3">
    <name type="scientific">Filifactor villosus</name>
    <dbReference type="NCBI Taxonomy" id="29374"/>
    <lineage>
        <taxon>Bacteria</taxon>
        <taxon>Bacillati</taxon>
        <taxon>Bacillota</taxon>
        <taxon>Clostridia</taxon>
        <taxon>Peptostreptococcales</taxon>
        <taxon>Filifactoraceae</taxon>
        <taxon>Filifactor</taxon>
    </lineage>
</organism>